<dbReference type="InterPro" id="IPR035500">
    <property type="entry name" value="NHR-like_dom_sf"/>
</dbReference>
<dbReference type="WBParaSite" id="PEQ_0000976901-mRNA-1">
    <property type="protein sequence ID" value="PEQ_0000976901-mRNA-1"/>
    <property type="gene ID" value="PEQ_0000976901"/>
</dbReference>
<accession>A0A914RY22</accession>
<organism evidence="4 5">
    <name type="scientific">Parascaris equorum</name>
    <name type="common">Equine roundworm</name>
    <dbReference type="NCBI Taxonomy" id="6256"/>
    <lineage>
        <taxon>Eukaryota</taxon>
        <taxon>Metazoa</taxon>
        <taxon>Ecdysozoa</taxon>
        <taxon>Nematoda</taxon>
        <taxon>Chromadorea</taxon>
        <taxon>Rhabditida</taxon>
        <taxon>Spirurina</taxon>
        <taxon>Ascaridomorpha</taxon>
        <taxon>Ascaridoidea</taxon>
        <taxon>Ascarididae</taxon>
        <taxon>Parascaris</taxon>
    </lineage>
</organism>
<sequence>LFFCRCSKVFSPASFSDDADERANEAAENTSRVGVLGGNLKNATLSQKRKAINRVCPQVCTVCSGPANGELSGFTLLWTVLRAMVALSRSVQTTAKLLWFDESEFAAVIGALVYNETQCDFLRRSTFDPIGTRLTLADLISAPSELRNLRAYQKFFSQLIRQWPVKQPPPMDYHGQRRCPRLHTFKFWILCDLVVSVEFVKTLTFFESLSDNDKVIHLVLNLDH</sequence>
<name>A0A914RY22_PAREQ</name>
<keyword evidence="2" id="KW-0804">Transcription</keyword>
<dbReference type="SUPFAM" id="SSF48508">
    <property type="entry name" value="Nuclear receptor ligand-binding domain"/>
    <property type="match status" value="1"/>
</dbReference>
<reference evidence="5" key="1">
    <citation type="submission" date="2022-11" db="UniProtKB">
        <authorList>
            <consortium name="WormBaseParasite"/>
        </authorList>
    </citation>
    <scope>IDENTIFICATION</scope>
</reference>
<keyword evidence="4" id="KW-1185">Reference proteome</keyword>
<evidence type="ECO:0000256" key="1">
    <source>
        <dbReference type="ARBA" id="ARBA00023015"/>
    </source>
</evidence>
<keyword evidence="3" id="KW-0675">Receptor</keyword>
<evidence type="ECO:0000313" key="4">
    <source>
        <dbReference type="Proteomes" id="UP000887564"/>
    </source>
</evidence>
<keyword evidence="1" id="KW-0805">Transcription regulation</keyword>
<proteinExistence type="predicted"/>
<dbReference type="Proteomes" id="UP000887564">
    <property type="component" value="Unplaced"/>
</dbReference>
<evidence type="ECO:0000256" key="3">
    <source>
        <dbReference type="ARBA" id="ARBA00023170"/>
    </source>
</evidence>
<evidence type="ECO:0000256" key="2">
    <source>
        <dbReference type="ARBA" id="ARBA00023163"/>
    </source>
</evidence>
<dbReference type="AlphaFoldDB" id="A0A914RY22"/>
<protein>
    <submittedName>
        <fullName evidence="5">Uncharacterized protein</fullName>
    </submittedName>
</protein>
<evidence type="ECO:0000313" key="5">
    <source>
        <dbReference type="WBParaSite" id="PEQ_0000976901-mRNA-1"/>
    </source>
</evidence>